<name>A0ABQ0SH65_NOVHA</name>
<protein>
    <submittedName>
        <fullName evidence="2">Uncharacterized protein</fullName>
    </submittedName>
</protein>
<accession>A0ABQ0SH65</accession>
<comment type="caution">
    <text evidence="2">The sequence shown here is derived from an EMBL/GenBank/DDBJ whole genome shotgun (WGS) entry which is preliminary data.</text>
</comment>
<evidence type="ECO:0000313" key="3">
    <source>
        <dbReference type="Proteomes" id="UP000319478"/>
    </source>
</evidence>
<organism evidence="2 3">
    <name type="scientific">Novacetimonas hansenii</name>
    <name type="common">Komagataeibacter hansenii</name>
    <dbReference type="NCBI Taxonomy" id="436"/>
    <lineage>
        <taxon>Bacteria</taxon>
        <taxon>Pseudomonadati</taxon>
        <taxon>Pseudomonadota</taxon>
        <taxon>Alphaproteobacteria</taxon>
        <taxon>Acetobacterales</taxon>
        <taxon>Acetobacteraceae</taxon>
        <taxon>Novacetimonas</taxon>
    </lineage>
</organism>
<evidence type="ECO:0000256" key="1">
    <source>
        <dbReference type="SAM" id="MobiDB-lite"/>
    </source>
</evidence>
<gene>
    <name evidence="2" type="ORF">GHA01_24050</name>
</gene>
<dbReference type="EMBL" id="BJNN01000126">
    <property type="protein sequence ID" value="GEC64556.1"/>
    <property type="molecule type" value="Genomic_DNA"/>
</dbReference>
<feature type="compositionally biased region" description="Basic and acidic residues" evidence="1">
    <location>
        <begin position="7"/>
        <end position="22"/>
    </location>
</feature>
<sequence>MRWHGKPPKDRYDGDIHADGYRDPRVQSQKTDFTSSPMLRGFYNLSKKSSGLPSSLWMICGECACGAGDPTVRAVQIHPAQHDPFALPMRLYNEQTTIPIISKRFTHYPHADGKG</sequence>
<evidence type="ECO:0000313" key="2">
    <source>
        <dbReference type="EMBL" id="GEC64556.1"/>
    </source>
</evidence>
<keyword evidence="3" id="KW-1185">Reference proteome</keyword>
<reference evidence="2 3" key="1">
    <citation type="submission" date="2019-06" db="EMBL/GenBank/DDBJ databases">
        <title>Whole genome shotgun sequence of Komagataeibacter hansenii NBRC 14820.</title>
        <authorList>
            <person name="Hosoyama A."/>
            <person name="Uohara A."/>
            <person name="Ohji S."/>
            <person name="Ichikawa N."/>
        </authorList>
    </citation>
    <scope>NUCLEOTIDE SEQUENCE [LARGE SCALE GENOMIC DNA]</scope>
    <source>
        <strain evidence="2 3">NBRC 14820</strain>
    </source>
</reference>
<proteinExistence type="predicted"/>
<feature type="region of interest" description="Disordered" evidence="1">
    <location>
        <begin position="1"/>
        <end position="22"/>
    </location>
</feature>
<dbReference type="Proteomes" id="UP000319478">
    <property type="component" value="Unassembled WGS sequence"/>
</dbReference>